<protein>
    <submittedName>
        <fullName evidence="2">Uncharacterized protein</fullName>
    </submittedName>
</protein>
<keyword evidence="1" id="KW-1133">Transmembrane helix</keyword>
<gene>
    <name evidence="2" type="ORF">H9912_12180</name>
</gene>
<keyword evidence="1" id="KW-0472">Membrane</keyword>
<dbReference type="AlphaFoldDB" id="A0A9D2R1S2"/>
<proteinExistence type="predicted"/>
<reference evidence="2" key="1">
    <citation type="journal article" date="2021" name="PeerJ">
        <title>Extensive microbial diversity within the chicken gut microbiome revealed by metagenomics and culture.</title>
        <authorList>
            <person name="Gilroy R."/>
            <person name="Ravi A."/>
            <person name="Getino M."/>
            <person name="Pursley I."/>
            <person name="Horton D.L."/>
            <person name="Alikhan N.F."/>
            <person name="Baker D."/>
            <person name="Gharbi K."/>
            <person name="Hall N."/>
            <person name="Watson M."/>
            <person name="Adriaenssens E.M."/>
            <person name="Foster-Nyarko E."/>
            <person name="Jarju S."/>
            <person name="Secka A."/>
            <person name="Antonio M."/>
            <person name="Oren A."/>
            <person name="Chaudhuri R.R."/>
            <person name="La Ragione R."/>
            <person name="Hildebrand F."/>
            <person name="Pallen M.J."/>
        </authorList>
    </citation>
    <scope>NUCLEOTIDE SEQUENCE</scope>
    <source>
        <strain evidence="2">ChiHjej8B7-25341</strain>
    </source>
</reference>
<reference evidence="2" key="2">
    <citation type="submission" date="2021-04" db="EMBL/GenBank/DDBJ databases">
        <authorList>
            <person name="Gilroy R."/>
        </authorList>
    </citation>
    <scope>NUCLEOTIDE SEQUENCE</scope>
    <source>
        <strain evidence="2">ChiHjej8B7-25341</strain>
    </source>
</reference>
<comment type="caution">
    <text evidence="2">The sequence shown here is derived from an EMBL/GenBank/DDBJ whole genome shotgun (WGS) entry which is preliminary data.</text>
</comment>
<keyword evidence="1" id="KW-0812">Transmembrane</keyword>
<feature type="transmembrane region" description="Helical" evidence="1">
    <location>
        <begin position="145"/>
        <end position="172"/>
    </location>
</feature>
<name>A0A9D2R1S2_9FIRM</name>
<organism evidence="2 3">
    <name type="scientific">Candidatus Eisenbergiella stercorigallinarum</name>
    <dbReference type="NCBI Taxonomy" id="2838557"/>
    <lineage>
        <taxon>Bacteria</taxon>
        <taxon>Bacillati</taxon>
        <taxon>Bacillota</taxon>
        <taxon>Clostridia</taxon>
        <taxon>Lachnospirales</taxon>
        <taxon>Lachnospiraceae</taxon>
        <taxon>Eisenbergiella</taxon>
    </lineage>
</organism>
<feature type="transmembrane region" description="Helical" evidence="1">
    <location>
        <begin position="113"/>
        <end position="133"/>
    </location>
</feature>
<evidence type="ECO:0000256" key="1">
    <source>
        <dbReference type="SAM" id="Phobius"/>
    </source>
</evidence>
<evidence type="ECO:0000313" key="3">
    <source>
        <dbReference type="Proteomes" id="UP000823851"/>
    </source>
</evidence>
<dbReference type="Proteomes" id="UP000823851">
    <property type="component" value="Unassembled WGS sequence"/>
</dbReference>
<accession>A0A9D2R1S2</accession>
<sequence>MNSSDQIDRLSKESTDLFLAFYGQLLDIDFLDELAIREKIRTRAEVKRLCLRLMDRLQTERDRILVCAAQSLSENMEGASFLTGKNGLAFQDQEFPPLSLHIPYYLPMLPPSICGQLTASVLLVFLLAGAVLASLADRIREPASILIHAAAVFHLGKPFVLIGILVSVILMIRAFFLHGSLEWAAADQLAALFRENDISGKFCGSIHGYWEKIKERLQE</sequence>
<evidence type="ECO:0000313" key="2">
    <source>
        <dbReference type="EMBL" id="HJD32679.1"/>
    </source>
</evidence>
<dbReference type="EMBL" id="DWUW01000348">
    <property type="protein sequence ID" value="HJD32679.1"/>
    <property type="molecule type" value="Genomic_DNA"/>
</dbReference>